<keyword evidence="3" id="KW-1185">Reference proteome</keyword>
<feature type="compositionally biased region" description="Basic and acidic residues" evidence="1">
    <location>
        <begin position="1"/>
        <end position="11"/>
    </location>
</feature>
<accession>A0ABM6EAJ4</accession>
<gene>
    <name evidence="2" type="ORF">BI380_26175</name>
</gene>
<evidence type="ECO:0000313" key="3">
    <source>
        <dbReference type="Proteomes" id="UP000095607"/>
    </source>
</evidence>
<protein>
    <submittedName>
        <fullName evidence="2">Uncharacterized protein</fullName>
    </submittedName>
</protein>
<evidence type="ECO:0000313" key="2">
    <source>
        <dbReference type="EMBL" id="AOV04568.1"/>
    </source>
</evidence>
<feature type="compositionally biased region" description="Polar residues" evidence="1">
    <location>
        <begin position="12"/>
        <end position="25"/>
    </location>
</feature>
<organism evidence="2 3">
    <name type="scientific">Delftia tsuruhatensis</name>
    <dbReference type="NCBI Taxonomy" id="180282"/>
    <lineage>
        <taxon>Bacteria</taxon>
        <taxon>Pseudomonadati</taxon>
        <taxon>Pseudomonadota</taxon>
        <taxon>Betaproteobacteria</taxon>
        <taxon>Burkholderiales</taxon>
        <taxon>Comamonadaceae</taxon>
        <taxon>Delftia</taxon>
    </lineage>
</organism>
<feature type="region of interest" description="Disordered" evidence="1">
    <location>
        <begin position="47"/>
        <end position="76"/>
    </location>
</feature>
<feature type="region of interest" description="Disordered" evidence="1">
    <location>
        <begin position="1"/>
        <end position="28"/>
    </location>
</feature>
<proteinExistence type="predicted"/>
<sequence length="76" mass="8309">MFERSAQREESFTANPATATTQVAPQRSEGVADIRVAFFDLTFLGESRKGSRLPGRDPASVARGATESKRKLRQPA</sequence>
<dbReference type="EMBL" id="CP017420">
    <property type="protein sequence ID" value="AOV04568.1"/>
    <property type="molecule type" value="Genomic_DNA"/>
</dbReference>
<dbReference type="Proteomes" id="UP000095607">
    <property type="component" value="Chromosome"/>
</dbReference>
<evidence type="ECO:0000256" key="1">
    <source>
        <dbReference type="SAM" id="MobiDB-lite"/>
    </source>
</evidence>
<reference evidence="2 3" key="1">
    <citation type="submission" date="2016-09" db="EMBL/GenBank/DDBJ databases">
        <title>Complete genome sequence of Deltia acidovorans CM13 isolated from murine proximal colonic tissue.</title>
        <authorList>
            <person name="Saffarian A."/>
        </authorList>
    </citation>
    <scope>NUCLEOTIDE SEQUENCE [LARGE SCALE GENOMIC DNA]</scope>
    <source>
        <strain evidence="2 3">CM13</strain>
    </source>
</reference>
<name>A0ABM6EAJ4_9BURK</name>